<dbReference type="InterPro" id="IPR050373">
    <property type="entry name" value="Fibrinogen_C-term_domain"/>
</dbReference>
<dbReference type="PANTHER" id="PTHR19143">
    <property type="entry name" value="FIBRINOGEN/TENASCIN/ANGIOPOEITIN"/>
    <property type="match status" value="1"/>
</dbReference>
<dbReference type="InterPro" id="IPR036056">
    <property type="entry name" value="Fibrinogen-like_C"/>
</dbReference>
<dbReference type="Pfam" id="PF00147">
    <property type="entry name" value="Fibrinogen_C"/>
    <property type="match status" value="1"/>
</dbReference>
<sequence length="186" mass="21395">MLFAYLFNGQVSCSLGGWVPNWTFLRKTNTSFEMDWATAKAGNAHPEDIANTKDYFIGLENLHFLTSQSYYRAKLELKHTGGRINLYYNGFMVGPETSSYTLTYHSVDVSHRGRNGFSPHEPRMFSTRDHDVYGCVTQKGYIGWYGPDCADYSLFADVITWPMTVDQLVEVTSMSLVMYRQHDFHH</sequence>
<accession>A0ABD0KQS1</accession>
<dbReference type="SMART" id="SM00186">
    <property type="entry name" value="FBG"/>
    <property type="match status" value="1"/>
</dbReference>
<dbReference type="InterPro" id="IPR014716">
    <property type="entry name" value="Fibrinogen_a/b/g_C_1"/>
</dbReference>
<reference evidence="2 3" key="1">
    <citation type="journal article" date="2023" name="Sci. Data">
        <title>Genome assembly of the Korean intertidal mud-creeper Batillaria attramentaria.</title>
        <authorList>
            <person name="Patra A.K."/>
            <person name="Ho P.T."/>
            <person name="Jun S."/>
            <person name="Lee S.J."/>
            <person name="Kim Y."/>
            <person name="Won Y.J."/>
        </authorList>
    </citation>
    <scope>NUCLEOTIDE SEQUENCE [LARGE SCALE GENOMIC DNA]</scope>
    <source>
        <strain evidence="2">Wonlab-2016</strain>
    </source>
</reference>
<evidence type="ECO:0000259" key="1">
    <source>
        <dbReference type="SMART" id="SM00186"/>
    </source>
</evidence>
<dbReference type="AlphaFoldDB" id="A0ABD0KQS1"/>
<dbReference type="PANTHER" id="PTHR19143:SF459">
    <property type="entry name" value="FIBRINOGEN C-TERMINAL DOMAIN-CONTAINING PROTEIN"/>
    <property type="match status" value="1"/>
</dbReference>
<keyword evidence="3" id="KW-1185">Reference proteome</keyword>
<dbReference type="Gene3D" id="3.90.215.10">
    <property type="entry name" value="Gamma Fibrinogen, chain A, domain 1"/>
    <property type="match status" value="1"/>
</dbReference>
<dbReference type="InterPro" id="IPR002181">
    <property type="entry name" value="Fibrinogen_a/b/g_C_dom"/>
</dbReference>
<dbReference type="Proteomes" id="UP001519460">
    <property type="component" value="Unassembled WGS sequence"/>
</dbReference>
<dbReference type="EMBL" id="JACVVK020000137">
    <property type="protein sequence ID" value="KAK7489470.1"/>
    <property type="molecule type" value="Genomic_DNA"/>
</dbReference>
<dbReference type="SUPFAM" id="SSF56496">
    <property type="entry name" value="Fibrinogen C-terminal domain-like"/>
    <property type="match status" value="1"/>
</dbReference>
<feature type="domain" description="Fibrinogen C-terminal" evidence="1">
    <location>
        <begin position="2"/>
        <end position="179"/>
    </location>
</feature>
<name>A0ABD0KQS1_9CAEN</name>
<gene>
    <name evidence="2" type="ORF">BaRGS_00019269</name>
</gene>
<evidence type="ECO:0000313" key="2">
    <source>
        <dbReference type="EMBL" id="KAK7489470.1"/>
    </source>
</evidence>
<organism evidence="2 3">
    <name type="scientific">Batillaria attramentaria</name>
    <dbReference type="NCBI Taxonomy" id="370345"/>
    <lineage>
        <taxon>Eukaryota</taxon>
        <taxon>Metazoa</taxon>
        <taxon>Spiralia</taxon>
        <taxon>Lophotrochozoa</taxon>
        <taxon>Mollusca</taxon>
        <taxon>Gastropoda</taxon>
        <taxon>Caenogastropoda</taxon>
        <taxon>Sorbeoconcha</taxon>
        <taxon>Cerithioidea</taxon>
        <taxon>Batillariidae</taxon>
        <taxon>Batillaria</taxon>
    </lineage>
</organism>
<protein>
    <recommendedName>
        <fullName evidence="1">Fibrinogen C-terminal domain-containing protein</fullName>
    </recommendedName>
</protein>
<evidence type="ECO:0000313" key="3">
    <source>
        <dbReference type="Proteomes" id="UP001519460"/>
    </source>
</evidence>
<proteinExistence type="predicted"/>
<comment type="caution">
    <text evidence="2">The sequence shown here is derived from an EMBL/GenBank/DDBJ whole genome shotgun (WGS) entry which is preliminary data.</text>
</comment>